<keyword evidence="3" id="KW-0804">Transcription</keyword>
<protein>
    <submittedName>
        <fullName evidence="6">IclR family transcriptional regulator</fullName>
    </submittedName>
</protein>
<evidence type="ECO:0000259" key="5">
    <source>
        <dbReference type="PROSITE" id="PS51078"/>
    </source>
</evidence>
<dbReference type="Gene3D" id="1.10.10.10">
    <property type="entry name" value="Winged helix-like DNA-binding domain superfamily/Winged helix DNA-binding domain"/>
    <property type="match status" value="1"/>
</dbReference>
<accession>A0ABV7AEK0</accession>
<dbReference type="SUPFAM" id="SSF55781">
    <property type="entry name" value="GAF domain-like"/>
    <property type="match status" value="1"/>
</dbReference>
<proteinExistence type="predicted"/>
<evidence type="ECO:0000256" key="3">
    <source>
        <dbReference type="ARBA" id="ARBA00023163"/>
    </source>
</evidence>
<feature type="domain" description="HTH iclR-type" evidence="4">
    <location>
        <begin position="1"/>
        <end position="63"/>
    </location>
</feature>
<keyword evidence="1" id="KW-0805">Transcription regulation</keyword>
<sequence length="266" mass="27902">MGTITKALDLLNLFSRSHPALKLGDFVRLSGRDKATVHRHLVELTENGFLEQDAQSRAYRLGPAILRLTAVREATMPMRSVVGPIVTRVAQEVGELVHFSLLQGSRLSPVFHADPGRHGTQVHFDEAEILPLHATSSGLAVLAFAPEELRDAVRAGPLEPHASGALTDAARLDAALAKTRQSGLGIIDKGFDDEVASVAAPVFGPDGGVVGALAIAVPIARMSAAKRAEIRARLPGGVSQITDAIGGHLPAELARAWQAAATAPAS</sequence>
<evidence type="ECO:0000256" key="2">
    <source>
        <dbReference type="ARBA" id="ARBA00023125"/>
    </source>
</evidence>
<evidence type="ECO:0000259" key="4">
    <source>
        <dbReference type="PROSITE" id="PS51077"/>
    </source>
</evidence>
<name>A0ABV7AEK0_9RHOB</name>
<comment type="caution">
    <text evidence="6">The sequence shown here is derived from an EMBL/GenBank/DDBJ whole genome shotgun (WGS) entry which is preliminary data.</text>
</comment>
<dbReference type="PROSITE" id="PS51078">
    <property type="entry name" value="ICLR_ED"/>
    <property type="match status" value="1"/>
</dbReference>
<keyword evidence="7" id="KW-1185">Reference proteome</keyword>
<dbReference type="InterPro" id="IPR036388">
    <property type="entry name" value="WH-like_DNA-bd_sf"/>
</dbReference>
<dbReference type="SMART" id="SM00346">
    <property type="entry name" value="HTH_ICLR"/>
    <property type="match status" value="1"/>
</dbReference>
<dbReference type="Gene3D" id="3.30.450.40">
    <property type="match status" value="1"/>
</dbReference>
<dbReference type="PANTHER" id="PTHR30136">
    <property type="entry name" value="HELIX-TURN-HELIX TRANSCRIPTIONAL REGULATOR, ICLR FAMILY"/>
    <property type="match status" value="1"/>
</dbReference>
<evidence type="ECO:0000313" key="6">
    <source>
        <dbReference type="EMBL" id="MFC2967786.1"/>
    </source>
</evidence>
<dbReference type="InterPro" id="IPR036390">
    <property type="entry name" value="WH_DNA-bd_sf"/>
</dbReference>
<keyword evidence="2" id="KW-0238">DNA-binding</keyword>
<dbReference type="Proteomes" id="UP001595443">
    <property type="component" value="Unassembled WGS sequence"/>
</dbReference>
<reference evidence="7" key="1">
    <citation type="journal article" date="2019" name="Int. J. Syst. Evol. Microbiol.">
        <title>The Global Catalogue of Microorganisms (GCM) 10K type strain sequencing project: providing services to taxonomists for standard genome sequencing and annotation.</title>
        <authorList>
            <consortium name="The Broad Institute Genomics Platform"/>
            <consortium name="The Broad Institute Genome Sequencing Center for Infectious Disease"/>
            <person name="Wu L."/>
            <person name="Ma J."/>
        </authorList>
    </citation>
    <scope>NUCLEOTIDE SEQUENCE [LARGE SCALE GENOMIC DNA]</scope>
    <source>
        <strain evidence="7">KCTC 62192</strain>
    </source>
</reference>
<dbReference type="InterPro" id="IPR005471">
    <property type="entry name" value="Tscrpt_reg_IclR_N"/>
</dbReference>
<feature type="domain" description="IclR-ED" evidence="5">
    <location>
        <begin position="64"/>
        <end position="247"/>
    </location>
</feature>
<dbReference type="EMBL" id="JBHRSK010000004">
    <property type="protein sequence ID" value="MFC2967786.1"/>
    <property type="molecule type" value="Genomic_DNA"/>
</dbReference>
<dbReference type="Pfam" id="PF01614">
    <property type="entry name" value="IclR_C"/>
    <property type="match status" value="1"/>
</dbReference>
<dbReference type="InterPro" id="IPR014757">
    <property type="entry name" value="Tscrpt_reg_IclR_C"/>
</dbReference>
<dbReference type="Pfam" id="PF09339">
    <property type="entry name" value="HTH_IclR"/>
    <property type="match status" value="1"/>
</dbReference>
<dbReference type="PANTHER" id="PTHR30136:SF24">
    <property type="entry name" value="HTH-TYPE TRANSCRIPTIONAL REPRESSOR ALLR"/>
    <property type="match status" value="1"/>
</dbReference>
<evidence type="ECO:0000313" key="7">
    <source>
        <dbReference type="Proteomes" id="UP001595443"/>
    </source>
</evidence>
<dbReference type="InterPro" id="IPR029016">
    <property type="entry name" value="GAF-like_dom_sf"/>
</dbReference>
<dbReference type="InterPro" id="IPR050707">
    <property type="entry name" value="HTH_MetabolicPath_Reg"/>
</dbReference>
<dbReference type="PROSITE" id="PS51077">
    <property type="entry name" value="HTH_ICLR"/>
    <property type="match status" value="1"/>
</dbReference>
<dbReference type="RefSeq" id="WP_377832433.1">
    <property type="nucleotide sequence ID" value="NZ_JBHRSK010000004.1"/>
</dbReference>
<evidence type="ECO:0000256" key="1">
    <source>
        <dbReference type="ARBA" id="ARBA00023015"/>
    </source>
</evidence>
<dbReference type="SUPFAM" id="SSF46785">
    <property type="entry name" value="Winged helix' DNA-binding domain"/>
    <property type="match status" value="1"/>
</dbReference>
<gene>
    <name evidence="6" type="ORF">ACFOES_06750</name>
</gene>
<organism evidence="6 7">
    <name type="scientific">Acidimangrovimonas pyrenivorans</name>
    <dbReference type="NCBI Taxonomy" id="2030798"/>
    <lineage>
        <taxon>Bacteria</taxon>
        <taxon>Pseudomonadati</taxon>
        <taxon>Pseudomonadota</taxon>
        <taxon>Alphaproteobacteria</taxon>
        <taxon>Rhodobacterales</taxon>
        <taxon>Paracoccaceae</taxon>
        <taxon>Acidimangrovimonas</taxon>
    </lineage>
</organism>